<comment type="caution">
    <text evidence="1">The sequence shown here is derived from an EMBL/GenBank/DDBJ whole genome shotgun (WGS) entry which is preliminary data.</text>
</comment>
<keyword evidence="2" id="KW-1185">Reference proteome</keyword>
<proteinExistence type="predicted"/>
<name>A0ACB9GCP2_CICIN</name>
<reference evidence="1 2" key="2">
    <citation type="journal article" date="2022" name="Mol. Ecol. Resour.">
        <title>The genomes of chicory, endive, great burdock and yacon provide insights into Asteraceae paleo-polyploidization history and plant inulin production.</title>
        <authorList>
            <person name="Fan W."/>
            <person name="Wang S."/>
            <person name="Wang H."/>
            <person name="Wang A."/>
            <person name="Jiang F."/>
            <person name="Liu H."/>
            <person name="Zhao H."/>
            <person name="Xu D."/>
            <person name="Zhang Y."/>
        </authorList>
    </citation>
    <scope>NUCLEOTIDE SEQUENCE [LARGE SCALE GENOMIC DNA]</scope>
    <source>
        <strain evidence="2">cv. Punajuju</strain>
        <tissue evidence="1">Leaves</tissue>
    </source>
</reference>
<dbReference type="EMBL" id="CM042010">
    <property type="protein sequence ID" value="KAI3781157.1"/>
    <property type="molecule type" value="Genomic_DNA"/>
</dbReference>
<reference evidence="2" key="1">
    <citation type="journal article" date="2022" name="Mol. Ecol. Resour.">
        <title>The genomes of chicory, endive, great burdock and yacon provide insights into Asteraceae palaeo-polyploidization history and plant inulin production.</title>
        <authorList>
            <person name="Fan W."/>
            <person name="Wang S."/>
            <person name="Wang H."/>
            <person name="Wang A."/>
            <person name="Jiang F."/>
            <person name="Liu H."/>
            <person name="Zhao H."/>
            <person name="Xu D."/>
            <person name="Zhang Y."/>
        </authorList>
    </citation>
    <scope>NUCLEOTIDE SEQUENCE [LARGE SCALE GENOMIC DNA]</scope>
    <source>
        <strain evidence="2">cv. Punajuju</strain>
    </source>
</reference>
<gene>
    <name evidence="1" type="ORF">L2E82_11160</name>
</gene>
<evidence type="ECO:0000313" key="2">
    <source>
        <dbReference type="Proteomes" id="UP001055811"/>
    </source>
</evidence>
<protein>
    <submittedName>
        <fullName evidence="1">Uncharacterized protein</fullName>
    </submittedName>
</protein>
<evidence type="ECO:0000313" key="1">
    <source>
        <dbReference type="EMBL" id="KAI3781157.1"/>
    </source>
</evidence>
<organism evidence="1 2">
    <name type="scientific">Cichorium intybus</name>
    <name type="common">Chicory</name>
    <dbReference type="NCBI Taxonomy" id="13427"/>
    <lineage>
        <taxon>Eukaryota</taxon>
        <taxon>Viridiplantae</taxon>
        <taxon>Streptophyta</taxon>
        <taxon>Embryophyta</taxon>
        <taxon>Tracheophyta</taxon>
        <taxon>Spermatophyta</taxon>
        <taxon>Magnoliopsida</taxon>
        <taxon>eudicotyledons</taxon>
        <taxon>Gunneridae</taxon>
        <taxon>Pentapetalae</taxon>
        <taxon>asterids</taxon>
        <taxon>campanulids</taxon>
        <taxon>Asterales</taxon>
        <taxon>Asteraceae</taxon>
        <taxon>Cichorioideae</taxon>
        <taxon>Cichorieae</taxon>
        <taxon>Cichoriinae</taxon>
        <taxon>Cichorium</taxon>
    </lineage>
</organism>
<accession>A0ACB9GCP2</accession>
<dbReference type="Proteomes" id="UP001055811">
    <property type="component" value="Linkage Group LG02"/>
</dbReference>
<sequence>MTVLPPRKTGLIWFLLIVLFVEFYLPVKTPTSSSFSPKRNNEEEKPGLISIRIQYLNTNKDFEVRSEINKAKSL</sequence>